<keyword evidence="2" id="KW-0489">Methyltransferase</keyword>
<evidence type="ECO:0000259" key="1">
    <source>
        <dbReference type="Pfam" id="PF01717"/>
    </source>
</evidence>
<proteinExistence type="predicted"/>
<dbReference type="GO" id="GO:0032259">
    <property type="term" value="P:methylation"/>
    <property type="evidence" value="ECO:0007669"/>
    <property type="project" value="UniProtKB-KW"/>
</dbReference>
<reference evidence="2 3" key="1">
    <citation type="submission" date="2017-05" db="EMBL/GenBank/DDBJ databases">
        <title>Vagococcus spp. assemblies.</title>
        <authorList>
            <person name="Gulvik C.A."/>
        </authorList>
    </citation>
    <scope>NUCLEOTIDE SEQUENCE [LARGE SCALE GENOMIC DNA]</scope>
    <source>
        <strain evidence="2 3">CCUG 51432</strain>
    </source>
</reference>
<keyword evidence="2" id="KW-0808">Transferase</keyword>
<evidence type="ECO:0000313" key="2">
    <source>
        <dbReference type="EMBL" id="RSU15180.1"/>
    </source>
</evidence>
<keyword evidence="3" id="KW-1185">Reference proteome</keyword>
<dbReference type="GO" id="GO:0003871">
    <property type="term" value="F:5-methyltetrahydropteroyltriglutamate-homocysteine S-methyltransferase activity"/>
    <property type="evidence" value="ECO:0007669"/>
    <property type="project" value="InterPro"/>
</dbReference>
<dbReference type="AlphaFoldDB" id="A0A430B4A8"/>
<organism evidence="2 3">
    <name type="scientific">Vagococcus elongatus</name>
    <dbReference type="NCBI Taxonomy" id="180344"/>
    <lineage>
        <taxon>Bacteria</taxon>
        <taxon>Bacillati</taxon>
        <taxon>Bacillota</taxon>
        <taxon>Bacilli</taxon>
        <taxon>Lactobacillales</taxon>
        <taxon>Enterococcaceae</taxon>
        <taxon>Vagococcus</taxon>
    </lineage>
</organism>
<evidence type="ECO:0000313" key="3">
    <source>
        <dbReference type="Proteomes" id="UP000287605"/>
    </source>
</evidence>
<dbReference type="SUPFAM" id="SSF51726">
    <property type="entry name" value="UROD/MetE-like"/>
    <property type="match status" value="1"/>
</dbReference>
<dbReference type="GO" id="GO:0008270">
    <property type="term" value="F:zinc ion binding"/>
    <property type="evidence" value="ECO:0007669"/>
    <property type="project" value="InterPro"/>
</dbReference>
<dbReference type="PANTHER" id="PTHR43844">
    <property type="entry name" value="METHIONINE SYNTHASE"/>
    <property type="match status" value="1"/>
</dbReference>
<dbReference type="Proteomes" id="UP000287605">
    <property type="component" value="Unassembled WGS sequence"/>
</dbReference>
<dbReference type="CDD" id="cd03311">
    <property type="entry name" value="CIMS_C_terminal_like"/>
    <property type="match status" value="1"/>
</dbReference>
<dbReference type="RefSeq" id="WP_126806851.1">
    <property type="nucleotide sequence ID" value="NZ_NGKA01000002.1"/>
</dbReference>
<dbReference type="OrthoDB" id="6430685at2"/>
<dbReference type="GO" id="GO:0009086">
    <property type="term" value="P:methionine biosynthetic process"/>
    <property type="evidence" value="ECO:0007669"/>
    <property type="project" value="InterPro"/>
</dbReference>
<gene>
    <name evidence="2" type="ORF">CBF29_02270</name>
</gene>
<comment type="caution">
    <text evidence="2">The sequence shown here is derived from an EMBL/GenBank/DDBJ whole genome shotgun (WGS) entry which is preliminary data.</text>
</comment>
<sequence length="370" mass="42084">MTNAPFRNDIVGSFLRPAELKKAREEFKKGKLSQEELQAIEDKAIIELIEKQKANGLHAVTDGEFRRRWWHLDFIAGLNGITKVSLGDITMFQGVKAKDVESYYVSDKLSFNPEHPFLEHFKFVKAHAGDAIAKQTIPGPCLIYFSGAIISKQYAENPVYDSLEELEKALIKTYQDAVQAFYDAGCRYLQIDDTAWNSLPDQKYDELITSLGHDPKQLLQKFGDITEQAIANKPEDMAITFHTCRGNFQSSWLYEGDYDLIAKRLFDIKHFDGFFLEYDSDRAGDFKALKNLKQQKIVLGLITSKTPELENLDDLIARVKEAAEFVPLEQICVSPQCGFASTEEGNHLTEEEQWAKVRLVEKLAQAIDNL</sequence>
<dbReference type="NCBIfam" id="NF005085">
    <property type="entry name" value="PRK06520.1"/>
    <property type="match status" value="1"/>
</dbReference>
<name>A0A430B4A8_9ENTE</name>
<protein>
    <submittedName>
        <fullName evidence="2">5-methyltetrahydropteroyltriglutamate--homocysteine methyltransferase</fullName>
    </submittedName>
</protein>
<dbReference type="Pfam" id="PF01717">
    <property type="entry name" value="Meth_synt_2"/>
    <property type="match status" value="1"/>
</dbReference>
<dbReference type="InterPro" id="IPR002629">
    <property type="entry name" value="Met_Synth_C/arc"/>
</dbReference>
<dbReference type="Gene3D" id="3.20.20.210">
    <property type="match status" value="1"/>
</dbReference>
<dbReference type="InterPro" id="IPR038071">
    <property type="entry name" value="UROD/MetE-like_sf"/>
</dbReference>
<dbReference type="EMBL" id="NGKA01000002">
    <property type="protein sequence ID" value="RSU15180.1"/>
    <property type="molecule type" value="Genomic_DNA"/>
</dbReference>
<dbReference type="PANTHER" id="PTHR43844:SF1">
    <property type="entry name" value="METHIONINE SYNTHASE"/>
    <property type="match status" value="1"/>
</dbReference>
<feature type="domain" description="Cobalamin-independent methionine synthase MetE C-terminal/archaeal" evidence="1">
    <location>
        <begin position="10"/>
        <end position="343"/>
    </location>
</feature>
<accession>A0A430B4A8</accession>